<dbReference type="EMBL" id="JAVRES010000002">
    <property type="protein sequence ID" value="MDT0434257.1"/>
    <property type="molecule type" value="Genomic_DNA"/>
</dbReference>
<evidence type="ECO:0000256" key="2">
    <source>
        <dbReference type="SAM" id="SignalP"/>
    </source>
</evidence>
<keyword evidence="4" id="KW-1185">Reference proteome</keyword>
<feature type="region of interest" description="Disordered" evidence="1">
    <location>
        <begin position="24"/>
        <end position="69"/>
    </location>
</feature>
<keyword evidence="2" id="KW-0732">Signal</keyword>
<evidence type="ECO:0000313" key="4">
    <source>
        <dbReference type="Proteomes" id="UP001183535"/>
    </source>
</evidence>
<name>A0ABD5ELI9_9ACTN</name>
<dbReference type="AlphaFoldDB" id="A0ABD5ELI9"/>
<organism evidence="3 4">
    <name type="scientific">Streptomyces doudnae</name>
    <dbReference type="NCBI Taxonomy" id="3075536"/>
    <lineage>
        <taxon>Bacteria</taxon>
        <taxon>Bacillati</taxon>
        <taxon>Actinomycetota</taxon>
        <taxon>Actinomycetes</taxon>
        <taxon>Kitasatosporales</taxon>
        <taxon>Streptomycetaceae</taxon>
        <taxon>Streptomyces</taxon>
    </lineage>
</organism>
<gene>
    <name evidence="3" type="ORF">RM877_06140</name>
</gene>
<sequence length="114" mass="10670">MGRRHGHAVVVSGAAVALLCGMPGARAATEGPGGTAGAAAPGHGGTAVAAQAPGGARGRDDGGDGGGLWPALPGLAVGLGLGVGGSLLMRRAAGGPGAGQPRRAPRQERRSPDG</sequence>
<evidence type="ECO:0000256" key="1">
    <source>
        <dbReference type="SAM" id="MobiDB-lite"/>
    </source>
</evidence>
<dbReference type="RefSeq" id="WP_311638512.1">
    <property type="nucleotide sequence ID" value="NZ_JAVRES010000002.1"/>
</dbReference>
<dbReference type="Proteomes" id="UP001183535">
    <property type="component" value="Unassembled WGS sequence"/>
</dbReference>
<feature type="signal peptide" evidence="2">
    <location>
        <begin position="1"/>
        <end position="27"/>
    </location>
</feature>
<evidence type="ECO:0000313" key="3">
    <source>
        <dbReference type="EMBL" id="MDT0434257.1"/>
    </source>
</evidence>
<feature type="chain" id="PRO_5044762413" evidence="2">
    <location>
        <begin position="28"/>
        <end position="114"/>
    </location>
</feature>
<reference evidence="4" key="1">
    <citation type="submission" date="2023-07" db="EMBL/GenBank/DDBJ databases">
        <title>30 novel species of actinomycetes from the DSMZ collection.</title>
        <authorList>
            <person name="Nouioui I."/>
        </authorList>
    </citation>
    <scope>NUCLEOTIDE SEQUENCE [LARGE SCALE GENOMIC DNA]</scope>
    <source>
        <strain evidence="4">DSM 41981</strain>
    </source>
</reference>
<comment type="caution">
    <text evidence="3">The sequence shown here is derived from an EMBL/GenBank/DDBJ whole genome shotgun (WGS) entry which is preliminary data.</text>
</comment>
<feature type="compositionally biased region" description="Basic and acidic residues" evidence="1">
    <location>
        <begin position="105"/>
        <end position="114"/>
    </location>
</feature>
<accession>A0ABD5ELI9</accession>
<protein>
    <submittedName>
        <fullName evidence="3">Uncharacterized protein</fullName>
    </submittedName>
</protein>
<feature type="compositionally biased region" description="Low complexity" evidence="1">
    <location>
        <begin position="37"/>
        <end position="54"/>
    </location>
</feature>
<feature type="region of interest" description="Disordered" evidence="1">
    <location>
        <begin position="89"/>
        <end position="114"/>
    </location>
</feature>
<proteinExistence type="predicted"/>